<dbReference type="InterPro" id="IPR032466">
    <property type="entry name" value="Metal_Hydrolase"/>
</dbReference>
<dbReference type="PANTHER" id="PTHR22642">
    <property type="entry name" value="IMIDAZOLONEPROPIONASE"/>
    <property type="match status" value="1"/>
</dbReference>
<dbReference type="Gene3D" id="3.10.310.70">
    <property type="match status" value="1"/>
</dbReference>
<comment type="caution">
    <text evidence="3">The sequence shown here is derived from an EMBL/GenBank/DDBJ whole genome shotgun (WGS) entry which is preliminary data.</text>
</comment>
<feature type="domain" description="Amidohydrolase 3" evidence="2">
    <location>
        <begin position="74"/>
        <end position="564"/>
    </location>
</feature>
<evidence type="ECO:0000313" key="4">
    <source>
        <dbReference type="Proteomes" id="UP001297581"/>
    </source>
</evidence>
<dbReference type="InterPro" id="IPR033932">
    <property type="entry name" value="YtcJ-like"/>
</dbReference>
<evidence type="ECO:0000256" key="1">
    <source>
        <dbReference type="SAM" id="SignalP"/>
    </source>
</evidence>
<dbReference type="PANTHER" id="PTHR22642:SF2">
    <property type="entry name" value="PROTEIN LONG AFTER FAR-RED 3"/>
    <property type="match status" value="1"/>
</dbReference>
<keyword evidence="1" id="KW-0732">Signal</keyword>
<protein>
    <submittedName>
        <fullName evidence="3">Amidohydrolase</fullName>
    </submittedName>
</protein>
<dbReference type="EMBL" id="JAKUDL010000006">
    <property type="protein sequence ID" value="MCH4295798.1"/>
    <property type="molecule type" value="Genomic_DNA"/>
</dbReference>
<name>A0AAJ1BJC5_9GAMM</name>
<accession>A0AAJ1BJC5</accession>
<dbReference type="GO" id="GO:0016810">
    <property type="term" value="F:hydrolase activity, acting on carbon-nitrogen (but not peptide) bonds"/>
    <property type="evidence" value="ECO:0007669"/>
    <property type="project" value="InterPro"/>
</dbReference>
<reference evidence="3 4" key="1">
    <citation type="submission" date="2022-02" db="EMBL/GenBank/DDBJ databases">
        <title>The genome sequence of Shewanella sp. 3B26.</title>
        <authorList>
            <person name="Du J."/>
        </authorList>
    </citation>
    <scope>NUCLEOTIDE SEQUENCE [LARGE SCALE GENOMIC DNA]</scope>
    <source>
        <strain evidence="3 4">3B26</strain>
    </source>
</reference>
<proteinExistence type="predicted"/>
<organism evidence="3 4">
    <name type="scientific">Shewanella zhuhaiensis</name>
    <dbReference type="NCBI Taxonomy" id="2919576"/>
    <lineage>
        <taxon>Bacteria</taxon>
        <taxon>Pseudomonadati</taxon>
        <taxon>Pseudomonadota</taxon>
        <taxon>Gammaproteobacteria</taxon>
        <taxon>Alteromonadales</taxon>
        <taxon>Shewanellaceae</taxon>
        <taxon>Shewanella</taxon>
    </lineage>
</organism>
<dbReference type="Gene3D" id="3.20.20.140">
    <property type="entry name" value="Metal-dependent hydrolases"/>
    <property type="match status" value="1"/>
</dbReference>
<evidence type="ECO:0000313" key="3">
    <source>
        <dbReference type="EMBL" id="MCH4295798.1"/>
    </source>
</evidence>
<dbReference type="SUPFAM" id="SSF51556">
    <property type="entry name" value="Metallo-dependent hydrolases"/>
    <property type="match status" value="1"/>
</dbReference>
<dbReference type="InterPro" id="IPR011059">
    <property type="entry name" value="Metal-dep_hydrolase_composite"/>
</dbReference>
<dbReference type="Pfam" id="PF07969">
    <property type="entry name" value="Amidohydro_3"/>
    <property type="match status" value="1"/>
</dbReference>
<dbReference type="RefSeq" id="WP_240591924.1">
    <property type="nucleotide sequence ID" value="NZ_JAKUDL010000006.1"/>
</dbReference>
<gene>
    <name evidence="3" type="ORF">MJ923_15950</name>
</gene>
<dbReference type="InterPro" id="IPR013108">
    <property type="entry name" value="Amidohydro_3"/>
</dbReference>
<feature type="signal peptide" evidence="1">
    <location>
        <begin position="1"/>
        <end position="19"/>
    </location>
</feature>
<dbReference type="AlphaFoldDB" id="A0AAJ1BJC5"/>
<keyword evidence="4" id="KW-1185">Reference proteome</keyword>
<dbReference type="SUPFAM" id="SSF51338">
    <property type="entry name" value="Composite domain of metallo-dependent hydrolases"/>
    <property type="match status" value="1"/>
</dbReference>
<evidence type="ECO:0000259" key="2">
    <source>
        <dbReference type="Pfam" id="PF07969"/>
    </source>
</evidence>
<feature type="chain" id="PRO_5042522459" evidence="1">
    <location>
        <begin position="20"/>
        <end position="601"/>
    </location>
</feature>
<sequence length="601" mass="64741">MKHSVIALSMAAAAFGAQATSPTKPMADLIYFGGDIVTVNDAQPEVEALAVKNGKILALGTKDDVMRLQSPDTEVVDLGGKTLIPGFMDGHGHVFNTGIQALSANLLAPPDGEVTDIASLQQTLKDWYAKAENQQHGVILGFGYDDSQLKEKRHPTRQELDAVAKDVPVLIIHQSGHLATFNSKALELAGFSPESKDPSGGKIRREADGKTPNGVLEEIAFFGALMPMFAKLNPEENEVIFKAGMDLYASYGYTTAQEGRASPSAVETMYKVAKDGKLKLDVAVYPDIQVAQSVIAPPYLSDVYMNGFRVAGAKLNLDGSPQGKTAWLTEPYLVPPEGQQPGYKGYASMSDEDAAKYVELAQANGWQLLTHVNGDAAIDQLIKAVEASEKKHGKTDRGFVAIHAQTARKDQVESFNRLGIFPSFFPMHTFYWGDWHSDSVLGKERASHISPTGWARELGMIFTSHHDAPVALPDSMRVYYATVNRISRTGRPIGPDQRVTPLEGLKALTLWAATQYKEENSKGSLELGKNADLVVLSANPLKVKPETIADIKVEQTIKDGVTVYSRAAATHTAASGCAGSDKCAKVAAVAMAGAGMLHHMH</sequence>
<dbReference type="Proteomes" id="UP001297581">
    <property type="component" value="Unassembled WGS sequence"/>
</dbReference>
<dbReference type="CDD" id="cd01300">
    <property type="entry name" value="YtcJ_like"/>
    <property type="match status" value="1"/>
</dbReference>
<dbReference type="Gene3D" id="2.30.40.10">
    <property type="entry name" value="Urease, subunit C, domain 1"/>
    <property type="match status" value="1"/>
</dbReference>